<organism evidence="1 4">
    <name type="scientific">Coffea arabica</name>
    <name type="common">Arabian coffee</name>
    <dbReference type="NCBI Taxonomy" id="13443"/>
    <lineage>
        <taxon>Eukaryota</taxon>
        <taxon>Viridiplantae</taxon>
        <taxon>Streptophyta</taxon>
        <taxon>Embryophyta</taxon>
        <taxon>Tracheophyta</taxon>
        <taxon>Spermatophyta</taxon>
        <taxon>Magnoliopsida</taxon>
        <taxon>eudicotyledons</taxon>
        <taxon>Gunneridae</taxon>
        <taxon>Pentapetalae</taxon>
        <taxon>asterids</taxon>
        <taxon>lamiids</taxon>
        <taxon>Gentianales</taxon>
        <taxon>Rubiaceae</taxon>
        <taxon>Ixoroideae</taxon>
        <taxon>Gardenieae complex</taxon>
        <taxon>Bertiereae - Coffeeae clade</taxon>
        <taxon>Coffeeae</taxon>
        <taxon>Coffea</taxon>
    </lineage>
</organism>
<protein>
    <submittedName>
        <fullName evidence="2 3">Uncharacterized protein isoform X1</fullName>
    </submittedName>
</protein>
<dbReference type="RefSeq" id="XP_071926490.1">
    <property type="nucleotide sequence ID" value="XM_072070389.1"/>
</dbReference>
<name>A0ABM4W3Y6_COFAR</name>
<dbReference type="PANTHER" id="PTHR43592">
    <property type="entry name" value="CAAX AMINO TERMINAL PROTEASE"/>
    <property type="match status" value="1"/>
</dbReference>
<dbReference type="PANTHER" id="PTHR43592:SF7">
    <property type="entry name" value="CAAX AMINO TERMINAL PROTEASE FAMILY PROTEIN"/>
    <property type="match status" value="1"/>
</dbReference>
<sequence>MEVVTLNCCWKSRPYNLSASVFQPLGMEFVGPRNSAEMSPARFFSGFRVGLRVFASRNSVKKSRKKEKSQKYDTSPSNKAVLEENDAVSNTPPLADNYIQENSNTSSFNHSEAQSTLLIPSRGAVLRACTITSCLIGTLGVVIRQVSHFASTKGWPVIDASSEISLNFETWHLELIVGLVILISSCRYLLLNIWLDFAESSEAANKQVLSSLEPSDYIVVAFLPGISEDDIMIFNTSIARAGTSVSWCITAPFWHGLEECLCGCCFIWDTAFGKWSEVFFCCLGNVCRACLRLCHSCVLKYHRANGFSCNEQFSWWHHGAIHIKVIKIDLAQGAGMRQFVSLYLLSGLNLLWYI</sequence>
<evidence type="ECO:0000313" key="4">
    <source>
        <dbReference type="RefSeq" id="XP_071926492.1"/>
    </source>
</evidence>
<keyword evidence="1" id="KW-1185">Reference proteome</keyword>
<evidence type="ECO:0000313" key="2">
    <source>
        <dbReference type="RefSeq" id="XP_071926490.1"/>
    </source>
</evidence>
<dbReference type="Proteomes" id="UP001652660">
    <property type="component" value="Chromosome 11c"/>
</dbReference>
<reference evidence="2 3" key="1">
    <citation type="submission" date="2025-05" db="UniProtKB">
        <authorList>
            <consortium name="RefSeq"/>
        </authorList>
    </citation>
    <scope>IDENTIFICATION</scope>
    <source>
        <tissue evidence="2 3">Leaves</tissue>
    </source>
</reference>
<dbReference type="GeneID" id="113716717"/>
<dbReference type="RefSeq" id="XP_071926492.1">
    <property type="nucleotide sequence ID" value="XM_072070391.1"/>
</dbReference>
<evidence type="ECO:0000313" key="3">
    <source>
        <dbReference type="RefSeq" id="XP_071926491.1"/>
    </source>
</evidence>
<accession>A0ABM4W3Y6</accession>
<evidence type="ECO:0000313" key="1">
    <source>
        <dbReference type="Proteomes" id="UP001652660"/>
    </source>
</evidence>
<dbReference type="RefSeq" id="XP_071926491.1">
    <property type="nucleotide sequence ID" value="XM_072070390.1"/>
</dbReference>
<gene>
    <name evidence="2 3 4" type="primary">LOC113716717</name>
</gene>
<proteinExistence type="predicted"/>